<dbReference type="PANTHER" id="PTHR44169">
    <property type="entry name" value="NADPH-DEPENDENT 1-ACYLDIHYDROXYACETONE PHOSPHATE REDUCTASE"/>
    <property type="match status" value="1"/>
</dbReference>
<dbReference type="EMBL" id="VFWZ01000008">
    <property type="protein sequence ID" value="TPN83027.1"/>
    <property type="molecule type" value="Genomic_DNA"/>
</dbReference>
<accession>A0A504IX20</accession>
<evidence type="ECO:0000313" key="4">
    <source>
        <dbReference type="EMBL" id="TPN83027.1"/>
    </source>
</evidence>
<dbReference type="Proteomes" id="UP000315540">
    <property type="component" value="Unassembled WGS sequence"/>
</dbReference>
<dbReference type="PRINTS" id="PR00081">
    <property type="entry name" value="GDHRDH"/>
</dbReference>
<sequence>MTQKIILITGASSGIGKETAKTLINEGHIVYAAARRLQNMKDLKEIGGLPLQMDITEEQDIIKTVNTIIDNHKKIDILINNAGYAIYGAVEDTTISDARRQFEVNLFGLAKLTQLILPHMRNQKSGKIINISSIGGKMYTPLGAWYHATKHALEGWSDCLRLELKQFGIDVIIIEPGAIQTEFGDVMTAPMIKRSGNTAYKDLAEAIKKSTIDTYNKTGGGSPSSVIAKLILKSIKARRPKTRYSAGKYAKPLLFIRKYFGDRFFDKVIMSQVK</sequence>
<dbReference type="CDD" id="cd05374">
    <property type="entry name" value="17beta-HSD-like_SDR_c"/>
    <property type="match status" value="1"/>
</dbReference>
<evidence type="ECO:0000313" key="5">
    <source>
        <dbReference type="Proteomes" id="UP000315540"/>
    </source>
</evidence>
<organism evidence="4 5">
    <name type="scientific">Aquimarina algicola</name>
    <dbReference type="NCBI Taxonomy" id="2589995"/>
    <lineage>
        <taxon>Bacteria</taxon>
        <taxon>Pseudomonadati</taxon>
        <taxon>Bacteroidota</taxon>
        <taxon>Flavobacteriia</taxon>
        <taxon>Flavobacteriales</taxon>
        <taxon>Flavobacteriaceae</taxon>
        <taxon>Aquimarina</taxon>
    </lineage>
</organism>
<dbReference type="PRINTS" id="PR00080">
    <property type="entry name" value="SDRFAMILY"/>
</dbReference>
<dbReference type="InterPro" id="IPR002347">
    <property type="entry name" value="SDR_fam"/>
</dbReference>
<keyword evidence="5" id="KW-1185">Reference proteome</keyword>
<dbReference type="Gene3D" id="3.40.50.720">
    <property type="entry name" value="NAD(P)-binding Rossmann-like Domain"/>
    <property type="match status" value="1"/>
</dbReference>
<comment type="caution">
    <text evidence="4">The sequence shown here is derived from an EMBL/GenBank/DDBJ whole genome shotgun (WGS) entry which is preliminary data.</text>
</comment>
<evidence type="ECO:0000256" key="2">
    <source>
        <dbReference type="ARBA" id="ARBA00023002"/>
    </source>
</evidence>
<protein>
    <submittedName>
        <fullName evidence="4">Oxidoreductase</fullName>
    </submittedName>
</protein>
<reference evidence="4 5" key="1">
    <citation type="submission" date="2019-06" db="EMBL/GenBank/DDBJ databases">
        <authorList>
            <person name="Meng X."/>
        </authorList>
    </citation>
    <scope>NUCLEOTIDE SEQUENCE [LARGE SCALE GENOMIC DNA]</scope>
    <source>
        <strain evidence="4 5">M625</strain>
    </source>
</reference>
<dbReference type="Pfam" id="PF00106">
    <property type="entry name" value="adh_short"/>
    <property type="match status" value="1"/>
</dbReference>
<gene>
    <name evidence="4" type="ORF">FHK87_21635</name>
</gene>
<name>A0A504IX20_9FLAO</name>
<proteinExistence type="inferred from homology"/>
<dbReference type="PANTHER" id="PTHR44169:SF6">
    <property type="entry name" value="NADPH-DEPENDENT 1-ACYLDIHYDROXYACETONE PHOSPHATE REDUCTASE"/>
    <property type="match status" value="1"/>
</dbReference>
<keyword evidence="2" id="KW-0560">Oxidoreductase</keyword>
<dbReference type="InterPro" id="IPR036291">
    <property type="entry name" value="NAD(P)-bd_dom_sf"/>
</dbReference>
<comment type="similarity">
    <text evidence="1 3">Belongs to the short-chain dehydrogenases/reductases (SDR) family.</text>
</comment>
<dbReference type="AlphaFoldDB" id="A0A504IX20"/>
<dbReference type="NCBIfam" id="NF004826">
    <property type="entry name" value="PRK06182.1"/>
    <property type="match status" value="1"/>
</dbReference>
<dbReference type="GO" id="GO:0016491">
    <property type="term" value="F:oxidoreductase activity"/>
    <property type="evidence" value="ECO:0007669"/>
    <property type="project" value="UniProtKB-KW"/>
</dbReference>
<dbReference type="RefSeq" id="WP_140596623.1">
    <property type="nucleotide sequence ID" value="NZ_VFWZ01000008.1"/>
</dbReference>
<evidence type="ECO:0000256" key="3">
    <source>
        <dbReference type="RuleBase" id="RU000363"/>
    </source>
</evidence>
<evidence type="ECO:0000256" key="1">
    <source>
        <dbReference type="ARBA" id="ARBA00006484"/>
    </source>
</evidence>
<dbReference type="SUPFAM" id="SSF51735">
    <property type="entry name" value="NAD(P)-binding Rossmann-fold domains"/>
    <property type="match status" value="1"/>
</dbReference>
<dbReference type="OrthoDB" id="1235794at2"/>